<feature type="non-terminal residue" evidence="1">
    <location>
        <position position="87"/>
    </location>
</feature>
<reference evidence="1" key="1">
    <citation type="submission" date="2020-02" db="EMBL/GenBank/DDBJ databases">
        <authorList>
            <person name="Meier V. D."/>
        </authorList>
    </citation>
    <scope>NUCLEOTIDE SEQUENCE</scope>
    <source>
        <strain evidence="1">AVDCRST_MAG40</strain>
    </source>
</reference>
<dbReference type="AlphaFoldDB" id="A0A6J4L6R9"/>
<accession>A0A6J4L6R9</accession>
<gene>
    <name evidence="1" type="ORF">AVDCRST_MAG40-1586</name>
</gene>
<name>A0A6J4L6R9_9BACT</name>
<evidence type="ECO:0000313" key="1">
    <source>
        <dbReference type="EMBL" id="CAA9323742.1"/>
    </source>
</evidence>
<proteinExistence type="predicted"/>
<organism evidence="1">
    <name type="scientific">uncultured Gemmatimonadaceae bacterium</name>
    <dbReference type="NCBI Taxonomy" id="246130"/>
    <lineage>
        <taxon>Bacteria</taxon>
        <taxon>Pseudomonadati</taxon>
        <taxon>Gemmatimonadota</taxon>
        <taxon>Gemmatimonadia</taxon>
        <taxon>Gemmatimonadales</taxon>
        <taxon>Gemmatimonadaceae</taxon>
        <taxon>environmental samples</taxon>
    </lineage>
</organism>
<dbReference type="EMBL" id="CADCTX010000498">
    <property type="protein sequence ID" value="CAA9323742.1"/>
    <property type="molecule type" value="Genomic_DNA"/>
</dbReference>
<protein>
    <submittedName>
        <fullName evidence="1">Uncharacterized protein</fullName>
    </submittedName>
</protein>
<sequence length="87" mass="9177">MIQTICGTASAISRNRASLSRSASSARTRSMCAQARSTTVSSKAISPSVQSRGEDWWTAIIATSRSCLTSGQQTTALMPMALNMPPP</sequence>